<feature type="transmembrane region" description="Helical" evidence="1">
    <location>
        <begin position="20"/>
        <end position="41"/>
    </location>
</feature>
<dbReference type="EMBL" id="SDRB02010787">
    <property type="protein sequence ID" value="THG04342.1"/>
    <property type="molecule type" value="Genomic_DNA"/>
</dbReference>
<keyword evidence="1" id="KW-0472">Membrane</keyword>
<evidence type="ECO:0000256" key="1">
    <source>
        <dbReference type="SAM" id="Phobius"/>
    </source>
</evidence>
<proteinExistence type="predicted"/>
<organism evidence="2 3">
    <name type="scientific">Camellia sinensis var. sinensis</name>
    <name type="common">China tea</name>
    <dbReference type="NCBI Taxonomy" id="542762"/>
    <lineage>
        <taxon>Eukaryota</taxon>
        <taxon>Viridiplantae</taxon>
        <taxon>Streptophyta</taxon>
        <taxon>Embryophyta</taxon>
        <taxon>Tracheophyta</taxon>
        <taxon>Spermatophyta</taxon>
        <taxon>Magnoliopsida</taxon>
        <taxon>eudicotyledons</taxon>
        <taxon>Gunneridae</taxon>
        <taxon>Pentapetalae</taxon>
        <taxon>asterids</taxon>
        <taxon>Ericales</taxon>
        <taxon>Theaceae</taxon>
        <taxon>Camellia</taxon>
    </lineage>
</organism>
<dbReference type="Proteomes" id="UP000306102">
    <property type="component" value="Unassembled WGS sequence"/>
</dbReference>
<accession>A0A4S4DMV5</accession>
<keyword evidence="1" id="KW-1133">Transmembrane helix</keyword>
<keyword evidence="3" id="KW-1185">Reference proteome</keyword>
<evidence type="ECO:0000313" key="3">
    <source>
        <dbReference type="Proteomes" id="UP000306102"/>
    </source>
</evidence>
<dbReference type="STRING" id="542762.A0A4S4DMV5"/>
<comment type="caution">
    <text evidence="2">The sequence shown here is derived from an EMBL/GenBank/DDBJ whole genome shotgun (WGS) entry which is preliminary data.</text>
</comment>
<reference evidence="2 3" key="1">
    <citation type="journal article" date="2018" name="Proc. Natl. Acad. Sci. U.S.A.">
        <title>Draft genome sequence of Camellia sinensis var. sinensis provides insights into the evolution of the tea genome and tea quality.</title>
        <authorList>
            <person name="Wei C."/>
            <person name="Yang H."/>
            <person name="Wang S."/>
            <person name="Zhao J."/>
            <person name="Liu C."/>
            <person name="Gao L."/>
            <person name="Xia E."/>
            <person name="Lu Y."/>
            <person name="Tai Y."/>
            <person name="She G."/>
            <person name="Sun J."/>
            <person name="Cao H."/>
            <person name="Tong W."/>
            <person name="Gao Q."/>
            <person name="Li Y."/>
            <person name="Deng W."/>
            <person name="Jiang X."/>
            <person name="Wang W."/>
            <person name="Chen Q."/>
            <person name="Zhang S."/>
            <person name="Li H."/>
            <person name="Wu J."/>
            <person name="Wang P."/>
            <person name="Li P."/>
            <person name="Shi C."/>
            <person name="Zheng F."/>
            <person name="Jian J."/>
            <person name="Huang B."/>
            <person name="Shan D."/>
            <person name="Shi M."/>
            <person name="Fang C."/>
            <person name="Yue Y."/>
            <person name="Li F."/>
            <person name="Li D."/>
            <person name="Wei S."/>
            <person name="Han B."/>
            <person name="Jiang C."/>
            <person name="Yin Y."/>
            <person name="Xia T."/>
            <person name="Zhang Z."/>
            <person name="Bennetzen J.L."/>
            <person name="Zhao S."/>
            <person name="Wan X."/>
        </authorList>
    </citation>
    <scope>NUCLEOTIDE SEQUENCE [LARGE SCALE GENOMIC DNA]</scope>
    <source>
        <strain evidence="3">cv. Shuchazao</strain>
        <tissue evidence="2">Leaf</tissue>
    </source>
</reference>
<gene>
    <name evidence="2" type="ORF">TEA_018034</name>
</gene>
<evidence type="ECO:0000313" key="2">
    <source>
        <dbReference type="EMBL" id="THG04342.1"/>
    </source>
</evidence>
<sequence>MHDNNRFNCHSTWNPLPLFPLAPFLALHHGLSFLFFFSFFASIPQFSFPSSPLYCIPIVTSQRVTEISSLDFPKEEIFREVLGWADGPNPADEWVSRGKIVKAHPVFGAGKKAKDPIFGLAMGGGSQTSDDNFRSPYHAEIEDGIFPGFTD</sequence>
<dbReference type="AlphaFoldDB" id="A0A4S4DMV5"/>
<keyword evidence="1" id="KW-0812">Transmembrane</keyword>
<name>A0A4S4DMV5_CAMSN</name>
<protein>
    <submittedName>
        <fullName evidence="2">Uncharacterized protein</fullName>
    </submittedName>
</protein>